<feature type="region of interest" description="Disordered" evidence="1">
    <location>
        <begin position="139"/>
        <end position="403"/>
    </location>
</feature>
<evidence type="ECO:0008006" key="5">
    <source>
        <dbReference type="Google" id="ProtNLM"/>
    </source>
</evidence>
<organism evidence="3 4">
    <name type="scientific">Stieleria magnilauensis</name>
    <dbReference type="NCBI Taxonomy" id="2527963"/>
    <lineage>
        <taxon>Bacteria</taxon>
        <taxon>Pseudomonadati</taxon>
        <taxon>Planctomycetota</taxon>
        <taxon>Planctomycetia</taxon>
        <taxon>Pirellulales</taxon>
        <taxon>Pirellulaceae</taxon>
        <taxon>Stieleria</taxon>
    </lineage>
</organism>
<feature type="chain" id="PRO_5047269995" description="SLA1 homology domain-containing protein" evidence="2">
    <location>
        <begin position="17"/>
        <end position="634"/>
    </location>
</feature>
<accession>A0ABX5XH99</accession>
<proteinExistence type="predicted"/>
<feature type="compositionally biased region" description="Low complexity" evidence="1">
    <location>
        <begin position="139"/>
        <end position="159"/>
    </location>
</feature>
<evidence type="ECO:0000313" key="4">
    <source>
        <dbReference type="Proteomes" id="UP000318081"/>
    </source>
</evidence>
<name>A0ABX5XH99_9BACT</name>
<gene>
    <name evidence="3" type="ORF">TBK1r_01070</name>
</gene>
<feature type="compositionally biased region" description="Low complexity" evidence="1">
    <location>
        <begin position="222"/>
        <end position="233"/>
    </location>
</feature>
<dbReference type="Proteomes" id="UP000318081">
    <property type="component" value="Chromosome"/>
</dbReference>
<keyword evidence="4" id="KW-1185">Reference proteome</keyword>
<feature type="compositionally biased region" description="Low complexity" evidence="1">
    <location>
        <begin position="38"/>
        <end position="55"/>
    </location>
</feature>
<sequence>MAVAVACLSVAPWAAADVQAQQPAATTNPGWNLRWRKSPQVAPPVSTASSSSPAALQHPSQQDVFALPPRPHQPVAARGPVAPAVNVAPGHVTAAGPVAQVAHHQTIANPMRVEQSNAFEHAAVSRSIRQAQYTAPNVTAPNVTAPNLTAPNNTTAPVNGSAPVGNYRRPPTRSSAPPERLAQPNDFFNNPFAEGLNAPAQSASMARRAGAPQRHAPQRHSAPAARLALAPAPQTTGDSPAPGFSLPDLPAAEPPAVEAAPPAIEQLPPNALRGSEADAQTLPAPSLPAPGQRSADDDSSMRDLLSDPSEQVRPNESPQDADDAAIPAPFNAPAGPDATETPSIPQWNDPNNPQGDRQTDSPSDKGDAEPGFFQNPFDQNRAEREQNDPQTQAPQGRQPGDTSMLKANQLSCEDFRARIARETIDKISLDPSPPFRPDLFDPQDYQRQREKFESRQTSRPWSSIEGRVIATGRFVELAYEKVVIETEDGGQQALPIERLSEGDLGYLSENWGLPKECLIEQVAYTPRSWAPLTMTWKASNLCSKPRYFEQVNLERYGHTAGPLLQPVVSSAHFFANIAVLPYKMGIHPPNECQYALGYYRPGNCAPWIVPPVPISARGALVQGATMTGAFWLIP</sequence>
<feature type="compositionally biased region" description="Polar residues" evidence="1">
    <location>
        <begin position="340"/>
        <end position="356"/>
    </location>
</feature>
<feature type="region of interest" description="Disordered" evidence="1">
    <location>
        <begin position="29"/>
        <end position="67"/>
    </location>
</feature>
<evidence type="ECO:0000313" key="3">
    <source>
        <dbReference type="EMBL" id="QDV81192.1"/>
    </source>
</evidence>
<feature type="compositionally biased region" description="Basic and acidic residues" evidence="1">
    <location>
        <begin position="357"/>
        <end position="368"/>
    </location>
</feature>
<dbReference type="EMBL" id="CP036432">
    <property type="protein sequence ID" value="QDV81192.1"/>
    <property type="molecule type" value="Genomic_DNA"/>
</dbReference>
<evidence type="ECO:0000256" key="2">
    <source>
        <dbReference type="SAM" id="SignalP"/>
    </source>
</evidence>
<feature type="compositionally biased region" description="Low complexity" evidence="1">
    <location>
        <begin position="324"/>
        <end position="336"/>
    </location>
</feature>
<feature type="compositionally biased region" description="Low complexity" evidence="1">
    <location>
        <begin position="250"/>
        <end position="263"/>
    </location>
</feature>
<dbReference type="Gene3D" id="2.30.30.700">
    <property type="entry name" value="SLA1 homology domain 1"/>
    <property type="match status" value="1"/>
</dbReference>
<evidence type="ECO:0000256" key="1">
    <source>
        <dbReference type="SAM" id="MobiDB-lite"/>
    </source>
</evidence>
<keyword evidence="2" id="KW-0732">Signal</keyword>
<feature type="compositionally biased region" description="Basic and acidic residues" evidence="1">
    <location>
        <begin position="294"/>
        <end position="305"/>
    </location>
</feature>
<reference evidence="3 4" key="1">
    <citation type="submission" date="2019-02" db="EMBL/GenBank/DDBJ databases">
        <title>Deep-cultivation of Planctomycetes and their phenomic and genomic characterization uncovers novel biology.</title>
        <authorList>
            <person name="Wiegand S."/>
            <person name="Jogler M."/>
            <person name="Boedeker C."/>
            <person name="Pinto D."/>
            <person name="Vollmers J."/>
            <person name="Rivas-Marin E."/>
            <person name="Kohn T."/>
            <person name="Peeters S.H."/>
            <person name="Heuer A."/>
            <person name="Rast P."/>
            <person name="Oberbeckmann S."/>
            <person name="Bunk B."/>
            <person name="Jeske O."/>
            <person name="Meyerdierks A."/>
            <person name="Storesund J.E."/>
            <person name="Kallscheuer N."/>
            <person name="Luecker S."/>
            <person name="Lage O.M."/>
            <person name="Pohl T."/>
            <person name="Merkel B.J."/>
            <person name="Hornburger P."/>
            <person name="Mueller R.-W."/>
            <person name="Bruemmer F."/>
            <person name="Labrenz M."/>
            <person name="Spormann A.M."/>
            <person name="Op den Camp H."/>
            <person name="Overmann J."/>
            <person name="Amann R."/>
            <person name="Jetten M.S.M."/>
            <person name="Mascher T."/>
            <person name="Medema M.H."/>
            <person name="Devos D.P."/>
            <person name="Kaster A.-K."/>
            <person name="Ovreas L."/>
            <person name="Rohde M."/>
            <person name="Galperin M.Y."/>
            <person name="Jogler C."/>
        </authorList>
    </citation>
    <scope>NUCLEOTIDE SEQUENCE [LARGE SCALE GENOMIC DNA]</scope>
    <source>
        <strain evidence="3 4">TBK1r</strain>
    </source>
</reference>
<protein>
    <recommendedName>
        <fullName evidence="5">SLA1 homology domain-containing protein</fullName>
    </recommendedName>
</protein>
<feature type="signal peptide" evidence="2">
    <location>
        <begin position="1"/>
        <end position="16"/>
    </location>
</feature>